<reference evidence="2" key="1">
    <citation type="submission" date="2022-10" db="EMBL/GenBank/DDBJ databases">
        <title>Completed Genome Sequence of two octocoral isolated bacterium, Endozoicomonas euniceicola EF212T and Endozoicomonas gorgoniicola PS125T.</title>
        <authorList>
            <person name="Chiou Y.-J."/>
            <person name="Chen Y.-H."/>
        </authorList>
    </citation>
    <scope>NUCLEOTIDE SEQUENCE</scope>
    <source>
        <strain evidence="2">EF212</strain>
    </source>
</reference>
<proteinExistence type="predicted"/>
<protein>
    <submittedName>
        <fullName evidence="2">Uncharacterized protein</fullName>
    </submittedName>
</protein>
<dbReference type="Proteomes" id="UP001163255">
    <property type="component" value="Chromosome"/>
</dbReference>
<keyword evidence="3" id="KW-1185">Reference proteome</keyword>
<organism evidence="2 3">
    <name type="scientific">Endozoicomonas euniceicola</name>
    <dbReference type="NCBI Taxonomy" id="1234143"/>
    <lineage>
        <taxon>Bacteria</taxon>
        <taxon>Pseudomonadati</taxon>
        <taxon>Pseudomonadota</taxon>
        <taxon>Gammaproteobacteria</taxon>
        <taxon>Oceanospirillales</taxon>
        <taxon>Endozoicomonadaceae</taxon>
        <taxon>Endozoicomonas</taxon>
    </lineage>
</organism>
<evidence type="ECO:0000256" key="1">
    <source>
        <dbReference type="SAM" id="MobiDB-lite"/>
    </source>
</evidence>
<dbReference type="RefSeq" id="WP_262600129.1">
    <property type="nucleotide sequence ID" value="NZ_CP103300.1"/>
</dbReference>
<evidence type="ECO:0000313" key="2">
    <source>
        <dbReference type="EMBL" id="UYM17518.1"/>
    </source>
</evidence>
<sequence>MPYYSYAGGGEVNLEYPLRDSKLGCTPYEYNITYVIPEIPDDAGHIILTQLVQYDFLVITTYCRPDIYNYPFVPRSFYHELIRFCIHHDEKNHCLAMHKRSKPFSHHVHYGLDTKSVTELRRLTPFLCYLFMPVESFRSTDVDNSKYECVDQFIYSVGYLIEHSEEPGINFENGHYALRDGYNTDSVYFHGPYKLVTVPESAVSINSGNAAGSRKRKLSESSDTLSPPQKKSQK</sequence>
<gene>
    <name evidence="2" type="ORF">NX720_06270</name>
</gene>
<accession>A0ABY6GZV8</accession>
<name>A0ABY6GZV8_9GAMM</name>
<evidence type="ECO:0000313" key="3">
    <source>
        <dbReference type="Proteomes" id="UP001163255"/>
    </source>
</evidence>
<dbReference type="EMBL" id="CP103300">
    <property type="protein sequence ID" value="UYM17518.1"/>
    <property type="molecule type" value="Genomic_DNA"/>
</dbReference>
<feature type="compositionally biased region" description="Polar residues" evidence="1">
    <location>
        <begin position="221"/>
        <end position="234"/>
    </location>
</feature>
<feature type="region of interest" description="Disordered" evidence="1">
    <location>
        <begin position="205"/>
        <end position="234"/>
    </location>
</feature>